<evidence type="ECO:0000256" key="2">
    <source>
        <dbReference type="ARBA" id="ARBA00023015"/>
    </source>
</evidence>
<dbReference type="GO" id="GO:0031519">
    <property type="term" value="C:PcG protein complex"/>
    <property type="evidence" value="ECO:0007669"/>
    <property type="project" value="InterPro"/>
</dbReference>
<dbReference type="Gene3D" id="2.170.270.10">
    <property type="entry name" value="SET domain"/>
    <property type="match status" value="1"/>
</dbReference>
<dbReference type="SUPFAM" id="SSF82199">
    <property type="entry name" value="SET domain"/>
    <property type="match status" value="1"/>
</dbReference>
<feature type="compositionally biased region" description="Basic and acidic residues" evidence="6">
    <location>
        <begin position="373"/>
        <end position="386"/>
    </location>
</feature>
<keyword evidence="7" id="KW-0472">Membrane</keyword>
<dbReference type="InterPro" id="IPR046341">
    <property type="entry name" value="SET_dom_sf"/>
</dbReference>
<evidence type="ECO:0000256" key="4">
    <source>
        <dbReference type="ARBA" id="ARBA00023242"/>
    </source>
</evidence>
<comment type="caution">
    <text evidence="5">Lacks conserved residue(s) required for the propagation of feature annotation.</text>
</comment>
<proteinExistence type="inferred from homology"/>
<dbReference type="GO" id="GO:0031507">
    <property type="term" value="P:heterochromatin formation"/>
    <property type="evidence" value="ECO:0007669"/>
    <property type="project" value="TreeGrafter"/>
</dbReference>
<feature type="compositionally biased region" description="Low complexity" evidence="6">
    <location>
        <begin position="388"/>
        <end position="399"/>
    </location>
</feature>
<feature type="region of interest" description="Disordered" evidence="6">
    <location>
        <begin position="1173"/>
        <end position="1197"/>
    </location>
</feature>
<sequence>MDWQYNGEQSPNKLLMNSTTFLKLPFHILTLTLLSLLLPLSFLILSRLSCANYIFSLSFPTLIIPPPEPSNYYSSCIFYLFLYATPSLLYLLVSVVTTAAFIHCITGKITIITEFPSPIFRPRLYTAWIVLCTMQVCVGLGIEGSIVATEVVDGGATFGGVVDEKICLLSRAIFFLGLHETMLHWCRVVVKPVVDDTIFGGAKEEKWVERFAIAASFGCLWWWRLRDEFESLAVVAKAKRELAMGLGVADFVGWSLYYLTVTIGMVRVVKGEKPTYVTIVEKILIVKTTSGGGGLTPQLEYYEKEDQKVVVFKGKPEHLVGMEELGLGEMEKFPHLSKDQPQSKTSYSMLDNFSFDTVCFEHDLQRSNNMSEKELDHVSKDHDHRHYQQQNQHYQQQSKSNYSDLDNFNFDSAFHSTQPIQDVANQLTYSQIGGSDIAETNKQMPHQSSLAVLELLNNYGSAFKKLKRDRFSNRCNEAGASSMSSYSIQQKLSTEEIMRVAGARYVQFSNQGYDDFFVPSHPFGYALSGLSEEETKDVELAHILLAAAEKVGYQQFERANRLLLRCEFAASFKVNPVQRVVFYFAEALRERIEKETGNSMYKGNEISSYSLGLSTNLTFIACHQDIPFHPVLQFAAIQVILENVALESKVHLIDLEIRSGVQWTGLMEVLAEREECPIELLTITAVGVTGKQKIEETGRRLASVAKALNVPFQFKAVIVTDMEDVKNQLFDVEDDEAVVVYAPLILRTMILRPRCLENLMRVMRNLSPCVMVVNEVEANHNSPSFVNRFIDALFYYSAFFDCLEACMKQEESRVLMERLLHEGIRNIVAAEGSERVTRNVKMEVWRAFFARFRMVEINFSKASLNQASLVAKKFGSPSCTLHRIGKCLIKFHGEGPSDGVRSLEQKMHQLKLQIQAERVISVKEKVEKNREKVEGYVSKIISETARANLNALSSEQNRSFKLFSSRIEQPLCRISGFVRGCGEKDWIENQEVLFSSSTKLPLADKIPPYTTWIFLDRNQRMAEDQSVVGRRRIYYDEDGSEALVYSGTDDEAEEPEEVKHEFSAGEDRILLMAFQEHGLGEEVVELVKEFIGAPISDILARYNTIKERNPEKCEHDGCISLDKSLNAALDSFDNLFCRRCLSEKSHWSGHDENREPCSDQCYLRWSIVPSERESAPGSSINAERPSSHGGTDLLHNERSIPGEAVPATSEAIHSSHILKMHNENTGKRKVVKHTDKVANDLTIVPDAFRGSSKKQKRLDALDLVTATSEPIPLQVHIPRDEPRDVTEVPELRQTSNSTCEQVEGICSNSEWKPVEKDLYMKGLQIFGRNSCLIARNLLSGLRTCMEVSSYMHNSGASMPNRSVVGPSSFMEDNVKSDMDQTEQEMSSKPRLLRRRGKARRLKYSWKSAGHPTMWKRIADGKNDSRVQRAAKIGSGDVTVQRVNVEVGSAHALLLAVNVTQMSVVIVGCGDGSLGEPPRQGDSQCGNMRLLLRQQQRILLGKSDVAGWGAFLKNPVNKNDYLGEYTGEIISHQEADKRGKIYDRAIALLWHDTCLLQYVLDAYRKGDKLKFANHSSNPNCHAKVMLVAGDHRVGIFAKEHIDAGEELFYDYCYLSEAAPVWAQKPEGSKRDDSSASRGRAKKHQPL</sequence>
<dbReference type="CDD" id="cd10519">
    <property type="entry name" value="SET_EZH"/>
    <property type="match status" value="1"/>
</dbReference>
<dbReference type="SMART" id="SM00317">
    <property type="entry name" value="SET"/>
    <property type="match status" value="1"/>
</dbReference>
<keyword evidence="4" id="KW-0539">Nucleus</keyword>
<dbReference type="InterPro" id="IPR058609">
    <property type="entry name" value="HTH_CLF-like"/>
</dbReference>
<dbReference type="Pfam" id="PF25996">
    <property type="entry name" value="HTH_CLF_N"/>
    <property type="match status" value="1"/>
</dbReference>
<comment type="subcellular location">
    <subcellularLocation>
        <location evidence="1">Nucleus</location>
    </subcellularLocation>
</comment>
<dbReference type="PROSITE" id="PS51576">
    <property type="entry name" value="SAM_MT43_EZ"/>
    <property type="match status" value="1"/>
</dbReference>
<feature type="region of interest" description="SAW" evidence="5">
    <location>
        <begin position="829"/>
        <end position="905"/>
    </location>
</feature>
<dbReference type="Pfam" id="PF00856">
    <property type="entry name" value="SET"/>
    <property type="match status" value="1"/>
</dbReference>
<comment type="caution">
    <text evidence="9">The sequence shown here is derived from an EMBL/GenBank/DDBJ whole genome shotgun (WGS) entry which is preliminary data.</text>
</comment>
<evidence type="ECO:0000256" key="1">
    <source>
        <dbReference type="ARBA" id="ARBA00004123"/>
    </source>
</evidence>
<reference evidence="9 10" key="1">
    <citation type="submission" date="2018-10" db="EMBL/GenBank/DDBJ databases">
        <title>A high-quality apple genome assembly.</title>
        <authorList>
            <person name="Hu J."/>
        </authorList>
    </citation>
    <scope>NUCLEOTIDE SEQUENCE [LARGE SCALE GENOMIC DNA]</scope>
    <source>
        <strain evidence="10">cv. HFTH1</strain>
        <tissue evidence="9">Young leaf</tissue>
    </source>
</reference>
<keyword evidence="7" id="KW-0812">Transmembrane</keyword>
<evidence type="ECO:0000256" key="7">
    <source>
        <dbReference type="SAM" id="Phobius"/>
    </source>
</evidence>
<feature type="domain" description="SET" evidence="8">
    <location>
        <begin position="1495"/>
        <end position="1611"/>
    </location>
</feature>
<dbReference type="PROSITE" id="PS50280">
    <property type="entry name" value="SET"/>
    <property type="match status" value="1"/>
</dbReference>
<evidence type="ECO:0000313" key="9">
    <source>
        <dbReference type="EMBL" id="RXH84420.1"/>
    </source>
</evidence>
<dbReference type="PANTHER" id="PTHR45747:SF14">
    <property type="entry name" value="HISTONE-LYSINE N-METHYLTRANSFERASE EZA1"/>
    <property type="match status" value="1"/>
</dbReference>
<evidence type="ECO:0000256" key="6">
    <source>
        <dbReference type="SAM" id="MobiDB-lite"/>
    </source>
</evidence>
<dbReference type="Proteomes" id="UP000290289">
    <property type="component" value="Chromosome 11"/>
</dbReference>
<dbReference type="GO" id="GO:0003682">
    <property type="term" value="F:chromatin binding"/>
    <property type="evidence" value="ECO:0007669"/>
    <property type="project" value="TreeGrafter"/>
</dbReference>
<feature type="transmembrane region" description="Helical" evidence="7">
    <location>
        <begin position="87"/>
        <end position="112"/>
    </location>
</feature>
<evidence type="ECO:0000256" key="3">
    <source>
        <dbReference type="ARBA" id="ARBA00023163"/>
    </source>
</evidence>
<keyword evidence="10" id="KW-1185">Reference proteome</keyword>
<keyword evidence="2" id="KW-0805">Transcription regulation</keyword>
<gene>
    <name evidence="9" type="ORF">DVH24_027319</name>
</gene>
<dbReference type="GO" id="GO:0046976">
    <property type="term" value="F:histone H3K27 methyltransferase activity"/>
    <property type="evidence" value="ECO:0007669"/>
    <property type="project" value="TreeGrafter"/>
</dbReference>
<keyword evidence="3" id="KW-0804">Transcription</keyword>
<dbReference type="EMBL" id="RDQH01000337">
    <property type="protein sequence ID" value="RXH84420.1"/>
    <property type="molecule type" value="Genomic_DNA"/>
</dbReference>
<feature type="region of interest" description="Leucine repeat II (LRII)" evidence="5">
    <location>
        <begin position="696"/>
        <end position="728"/>
    </location>
</feature>
<dbReference type="InterPro" id="IPR025778">
    <property type="entry name" value="Hist-Lys_N-MeTrfase_plant"/>
</dbReference>
<dbReference type="PANTHER" id="PTHR45747">
    <property type="entry name" value="HISTONE-LYSINE N-METHYLTRANSFERASE E(Z)"/>
    <property type="match status" value="1"/>
</dbReference>
<comment type="similarity">
    <text evidence="5">Belongs to the GRAS family.</text>
</comment>
<evidence type="ECO:0000259" key="8">
    <source>
        <dbReference type="PROSITE" id="PS50280"/>
    </source>
</evidence>
<name>A0A498IMH3_MALDO</name>
<dbReference type="InterPro" id="IPR001214">
    <property type="entry name" value="SET_dom"/>
</dbReference>
<accession>A0A498IMH3</accession>
<feature type="region of interest" description="Disordered" evidence="6">
    <location>
        <begin position="1622"/>
        <end position="1645"/>
    </location>
</feature>
<dbReference type="PROSITE" id="PS50985">
    <property type="entry name" value="GRAS"/>
    <property type="match status" value="1"/>
</dbReference>
<evidence type="ECO:0000256" key="5">
    <source>
        <dbReference type="PROSITE-ProRule" id="PRU01191"/>
    </source>
</evidence>
<feature type="region of interest" description="Disordered" evidence="6">
    <location>
        <begin position="373"/>
        <end position="399"/>
    </location>
</feature>
<dbReference type="Pfam" id="PF03514">
    <property type="entry name" value="GRAS"/>
    <property type="match status" value="1"/>
</dbReference>
<dbReference type="InterPro" id="IPR045318">
    <property type="entry name" value="EZH1/2-like"/>
</dbReference>
<dbReference type="InterPro" id="IPR005202">
    <property type="entry name" value="TF_GRAS"/>
</dbReference>
<organism evidence="9 10">
    <name type="scientific">Malus domestica</name>
    <name type="common">Apple</name>
    <name type="synonym">Pyrus malus</name>
    <dbReference type="NCBI Taxonomy" id="3750"/>
    <lineage>
        <taxon>Eukaryota</taxon>
        <taxon>Viridiplantae</taxon>
        <taxon>Streptophyta</taxon>
        <taxon>Embryophyta</taxon>
        <taxon>Tracheophyta</taxon>
        <taxon>Spermatophyta</taxon>
        <taxon>Magnoliopsida</taxon>
        <taxon>eudicotyledons</taxon>
        <taxon>Gunneridae</taxon>
        <taxon>Pentapetalae</taxon>
        <taxon>rosids</taxon>
        <taxon>fabids</taxon>
        <taxon>Rosales</taxon>
        <taxon>Rosaceae</taxon>
        <taxon>Amygdaloideae</taxon>
        <taxon>Maleae</taxon>
        <taxon>Malus</taxon>
    </lineage>
</organism>
<dbReference type="STRING" id="3750.A0A498IMH3"/>
<feature type="transmembrane region" description="Helical" evidence="7">
    <location>
        <begin position="24"/>
        <end position="45"/>
    </location>
</feature>
<keyword evidence="7" id="KW-1133">Transmembrane helix</keyword>
<protein>
    <recommendedName>
        <fullName evidence="8">SET domain-containing protein</fullName>
    </recommendedName>
</protein>
<evidence type="ECO:0000313" key="10">
    <source>
        <dbReference type="Proteomes" id="UP000290289"/>
    </source>
</evidence>